<proteinExistence type="predicted"/>
<dbReference type="OrthoDB" id="270651at2759"/>
<protein>
    <recommendedName>
        <fullName evidence="4">tRNA/rRNA methyltransferase SpoU type domain-containing protein</fullName>
    </recommendedName>
</protein>
<dbReference type="CDD" id="cd18106">
    <property type="entry name" value="SpoU-like_RNMTL1"/>
    <property type="match status" value="1"/>
</dbReference>
<keyword evidence="2" id="KW-0808">Transferase</keyword>
<feature type="compositionally biased region" description="Acidic residues" evidence="3">
    <location>
        <begin position="304"/>
        <end position="336"/>
    </location>
</feature>
<dbReference type="PANTHER" id="PTHR43191:SF2">
    <property type="entry name" value="RRNA METHYLTRANSFERASE 3, MITOCHONDRIAL"/>
    <property type="match status" value="1"/>
</dbReference>
<dbReference type="EMBL" id="JACMRX010000002">
    <property type="protein sequence ID" value="KAF7994586.1"/>
    <property type="molecule type" value="Genomic_DNA"/>
</dbReference>
<dbReference type="Pfam" id="PF00588">
    <property type="entry name" value="SpoU_methylase"/>
    <property type="match status" value="1"/>
</dbReference>
<organism evidence="5 6">
    <name type="scientific">Aphidius gifuensis</name>
    <name type="common">Parasitoid wasp</name>
    <dbReference type="NCBI Taxonomy" id="684658"/>
    <lineage>
        <taxon>Eukaryota</taxon>
        <taxon>Metazoa</taxon>
        <taxon>Ecdysozoa</taxon>
        <taxon>Arthropoda</taxon>
        <taxon>Hexapoda</taxon>
        <taxon>Insecta</taxon>
        <taxon>Pterygota</taxon>
        <taxon>Neoptera</taxon>
        <taxon>Endopterygota</taxon>
        <taxon>Hymenoptera</taxon>
        <taxon>Apocrita</taxon>
        <taxon>Ichneumonoidea</taxon>
        <taxon>Braconidae</taxon>
        <taxon>Aphidiinae</taxon>
        <taxon>Aphidius</taxon>
    </lineage>
</organism>
<dbReference type="InterPro" id="IPR029026">
    <property type="entry name" value="tRNA_m1G_MTases_N"/>
</dbReference>
<evidence type="ECO:0000256" key="1">
    <source>
        <dbReference type="ARBA" id="ARBA00022603"/>
    </source>
</evidence>
<dbReference type="Proteomes" id="UP000639338">
    <property type="component" value="Unassembled WGS sequence"/>
</dbReference>
<dbReference type="SUPFAM" id="SSF75217">
    <property type="entry name" value="alpha/beta knot"/>
    <property type="match status" value="2"/>
</dbReference>
<reference evidence="5 6" key="1">
    <citation type="submission" date="2020-08" db="EMBL/GenBank/DDBJ databases">
        <title>Aphidius gifuensis genome sequencing and assembly.</title>
        <authorList>
            <person name="Du Z."/>
        </authorList>
    </citation>
    <scope>NUCLEOTIDE SEQUENCE [LARGE SCALE GENOMIC DNA]</scope>
    <source>
        <strain evidence="5">YNYX2018</strain>
        <tissue evidence="5">Adults</tissue>
    </source>
</reference>
<evidence type="ECO:0000256" key="2">
    <source>
        <dbReference type="ARBA" id="ARBA00022679"/>
    </source>
</evidence>
<dbReference type="InterPro" id="IPR029028">
    <property type="entry name" value="Alpha/beta_knot_MTases"/>
</dbReference>
<evidence type="ECO:0000313" key="5">
    <source>
        <dbReference type="EMBL" id="KAF7994586.1"/>
    </source>
</evidence>
<evidence type="ECO:0000259" key="4">
    <source>
        <dbReference type="Pfam" id="PF00588"/>
    </source>
</evidence>
<dbReference type="InterPro" id="IPR051259">
    <property type="entry name" value="rRNA_Methyltransferase"/>
</dbReference>
<dbReference type="InterPro" id="IPR029064">
    <property type="entry name" value="Ribosomal_eL30-like_sf"/>
</dbReference>
<dbReference type="InterPro" id="IPR001537">
    <property type="entry name" value="SpoU_MeTrfase"/>
</dbReference>
<dbReference type="GO" id="GO:0006396">
    <property type="term" value="P:RNA processing"/>
    <property type="evidence" value="ECO:0007669"/>
    <property type="project" value="InterPro"/>
</dbReference>
<dbReference type="AlphaFoldDB" id="A0A834XXE8"/>
<feature type="region of interest" description="Disordered" evidence="3">
    <location>
        <begin position="304"/>
        <end position="343"/>
    </location>
</feature>
<keyword evidence="6" id="KW-1185">Reference proteome</keyword>
<dbReference type="GO" id="GO:0003723">
    <property type="term" value="F:RNA binding"/>
    <property type="evidence" value="ECO:0007669"/>
    <property type="project" value="InterPro"/>
</dbReference>
<dbReference type="GO" id="GO:0032259">
    <property type="term" value="P:methylation"/>
    <property type="evidence" value="ECO:0007669"/>
    <property type="project" value="UniProtKB-KW"/>
</dbReference>
<comment type="caution">
    <text evidence="5">The sequence shown here is derived from an EMBL/GenBank/DDBJ whole genome shotgun (WGS) entry which is preliminary data.</text>
</comment>
<dbReference type="GO" id="GO:0008173">
    <property type="term" value="F:RNA methyltransferase activity"/>
    <property type="evidence" value="ECO:0007669"/>
    <property type="project" value="InterPro"/>
</dbReference>
<feature type="domain" description="tRNA/rRNA methyltransferase SpoU type" evidence="4">
    <location>
        <begin position="201"/>
        <end position="280"/>
    </location>
</feature>
<dbReference type="PANTHER" id="PTHR43191">
    <property type="entry name" value="RRNA METHYLTRANSFERASE 3"/>
    <property type="match status" value="1"/>
</dbReference>
<name>A0A834XXE8_APHGI</name>
<dbReference type="Gene3D" id="3.40.1280.10">
    <property type="match status" value="1"/>
</dbReference>
<accession>A0A834XXE8</accession>
<sequence>MFLNTIRLTINCLKCPNSNRLVQARLIPDMRKYSSKHARQPSKILNEEEILQHFEPAKGPNEYIGKKNNDNEHKQLKVRPKKSKFKKKLSVTSYDKTIKEDGKLNYLELKENDTTLTTLMMQVRSRKTRDRNSRIILEGQRLITDAIEAGAVPEIVIFSRISDVLKLKLPESGVKLYRVPYRAIQTWKTENTVVTSDALPLTIICDNIREPGNMGSIMRAAAGVGCKKLILLKGCVDIWDPKVLRSATGAHFRFPIYATQTWADVRKLIDEDSNIYIADNNITEKIVEPRENKNIESELAAADEATECQENENDEHENVDEDDDDDDDDDIIDDEGQNNGPIMINEDDLLEMVKNSDEKKSYRQKMNDIKISKQLTSNIPVIPYYASDYTNGETVVIIGGETSGLSLDALALVQDRGGIRVNIPMTNGVESLNTGMALGIITFEIKKQFSIKPTVKATE</sequence>
<dbReference type="SUPFAM" id="SSF55315">
    <property type="entry name" value="L30e-like"/>
    <property type="match status" value="1"/>
</dbReference>
<keyword evidence="1" id="KW-0489">Methyltransferase</keyword>
<gene>
    <name evidence="5" type="ORF">HCN44_004058</name>
</gene>
<dbReference type="Gene3D" id="3.30.1330.30">
    <property type="match status" value="1"/>
</dbReference>
<evidence type="ECO:0000256" key="3">
    <source>
        <dbReference type="SAM" id="MobiDB-lite"/>
    </source>
</evidence>
<evidence type="ECO:0000313" key="6">
    <source>
        <dbReference type="Proteomes" id="UP000639338"/>
    </source>
</evidence>